<keyword evidence="1" id="KW-0472">Membrane</keyword>
<dbReference type="InterPro" id="IPR019248">
    <property type="entry name" value="Glucodextran_C"/>
</dbReference>
<dbReference type="Gene3D" id="2.60.40.1190">
    <property type="match status" value="1"/>
</dbReference>
<gene>
    <name evidence="3" type="ORF">IMZ38_04990</name>
</gene>
<organism evidence="3 4">
    <name type="scientific">Thermosphaera chiliense</name>
    <dbReference type="NCBI Taxonomy" id="3402707"/>
    <lineage>
        <taxon>Archaea</taxon>
        <taxon>Thermoproteota</taxon>
        <taxon>Thermoprotei</taxon>
        <taxon>Desulfurococcales</taxon>
        <taxon>Desulfurococcaceae</taxon>
        <taxon>Thermosphaera</taxon>
    </lineage>
</organism>
<dbReference type="GeneID" id="59454750"/>
<dbReference type="Pfam" id="PF09985">
    <property type="entry name" value="Glucodextran_C"/>
    <property type="match status" value="1"/>
</dbReference>
<evidence type="ECO:0000313" key="4">
    <source>
        <dbReference type="Proteomes" id="UP000593766"/>
    </source>
</evidence>
<accession>A0A7M1UP34</accession>
<feature type="transmembrane region" description="Helical" evidence="1">
    <location>
        <begin position="607"/>
        <end position="629"/>
    </location>
</feature>
<name>A0A7M1UP34_9CREN</name>
<keyword evidence="1" id="KW-1133">Transmembrane helix</keyword>
<dbReference type="SUPFAM" id="SSF49344">
    <property type="entry name" value="CBD9-like"/>
    <property type="match status" value="1"/>
</dbReference>
<evidence type="ECO:0000256" key="1">
    <source>
        <dbReference type="SAM" id="Phobius"/>
    </source>
</evidence>
<keyword evidence="1" id="KW-0812">Transmembrane</keyword>
<dbReference type="OrthoDB" id="18576at2157"/>
<dbReference type="EMBL" id="CP063144">
    <property type="protein sequence ID" value="QOR94000.1"/>
    <property type="molecule type" value="Genomic_DNA"/>
</dbReference>
<dbReference type="CDD" id="cd09626">
    <property type="entry name" value="DOMON_glucodextranase_like"/>
    <property type="match status" value="1"/>
</dbReference>
<keyword evidence="4" id="KW-1185">Reference proteome</keyword>
<feature type="domain" description="Glucodextranase-like C-terminal" evidence="2">
    <location>
        <begin position="322"/>
        <end position="563"/>
    </location>
</feature>
<dbReference type="RefSeq" id="WP_193435805.1">
    <property type="nucleotide sequence ID" value="NZ_CP063144.1"/>
</dbReference>
<dbReference type="AlphaFoldDB" id="A0A7M1UP34"/>
<protein>
    <recommendedName>
        <fullName evidence="2">Glucodextranase-like C-terminal domain-containing protein</fullName>
    </recommendedName>
</protein>
<evidence type="ECO:0000259" key="2">
    <source>
        <dbReference type="Pfam" id="PF09985"/>
    </source>
</evidence>
<dbReference type="Proteomes" id="UP000593766">
    <property type="component" value="Chromosome"/>
</dbReference>
<evidence type="ECO:0000313" key="3">
    <source>
        <dbReference type="EMBL" id="QOR94000.1"/>
    </source>
</evidence>
<reference evidence="3 4" key="1">
    <citation type="submission" date="2020-10" db="EMBL/GenBank/DDBJ databases">
        <title>Complete genome sequence of Thermosphaera aggregans strain 3507.</title>
        <authorList>
            <person name="Zayulina K.S."/>
            <person name="Elcheninov A.G."/>
            <person name="Toshchakov S.V."/>
            <person name="Kublanov I.V."/>
            <person name="Kochetkova T.V."/>
        </authorList>
    </citation>
    <scope>NUCLEOTIDE SEQUENCE [LARGE SCALE GENOMIC DNA]</scope>
    <source>
        <strain evidence="3 4">3507</strain>
    </source>
</reference>
<sequence>MKKAILILIISLLLISAIPLTTNALVKPGQTVTVGVDLAHGESNKYLDYIMGNITFVNWKIINESFTATVLADVDILLIGQPTASLSPEELDALVKWLSKGDKVLYVAGDSDYGGGVNSIAAVNNLLEYVGAKLRLEQGAVYSPTPCRNYTYKGVDSPVCCGAYYRMTAFVEPDNVSELFTNVLDEGVQYPILMHGPTAVIWQDEMGNYHDPVNETFPGLIRIAWYHLAYIGDNQAPNPFVYDPLIYGTGDWNFIAYAAEYHQEKNNLIVVAGESLYGDYEPAWASSYYNVTLDGPKFVTNLIKWFIRILETYDPITRLETIAVFSDPVGDDKGTGTFLYPTNPVFQPSIYDLVKFGAYADDNFIYFRTTVKNLGGNPWNGPNGFCLQNVQIYIATTSEALPISTNSIGLGVQIWHGWHYAVIAIPGWGTTPYPDGEVSVLFNANMSMLADEYNNNTVFDVYLSEAEPNTIEVKIAKSLLADVENIRNWIVFVALSSYDGYSEGKVRGVQTGDPGEWVLGGGDPLAILAGVQPKVIDILAPTPEAQYAMLTSYDTANNIPAKVSGVKLLGLLEPGVGATVTETQTITTTKTEVSTTTKTETSPVTDYTITGVVAGVLLLVIIVMAVTMMRKK</sequence>
<dbReference type="KEGG" id="tcs:IMZ38_04990"/>
<proteinExistence type="predicted"/>